<dbReference type="Pfam" id="PF14106">
    <property type="entry name" value="DUF4279"/>
    <property type="match status" value="1"/>
</dbReference>
<dbReference type="InterPro" id="IPR025459">
    <property type="entry name" value="DUF4279"/>
</dbReference>
<organism evidence="1 2">
    <name type="scientific">Metasolibacillus meyeri</name>
    <dbReference type="NCBI Taxonomy" id="1071052"/>
    <lineage>
        <taxon>Bacteria</taxon>
        <taxon>Bacillati</taxon>
        <taxon>Bacillota</taxon>
        <taxon>Bacilli</taxon>
        <taxon>Bacillales</taxon>
        <taxon>Caryophanaceae</taxon>
        <taxon>Metasolibacillus</taxon>
    </lineage>
</organism>
<evidence type="ECO:0000313" key="2">
    <source>
        <dbReference type="Proteomes" id="UP001344888"/>
    </source>
</evidence>
<dbReference type="EMBL" id="JARSFG010000013">
    <property type="protein sequence ID" value="MEC1178756.1"/>
    <property type="molecule type" value="Genomic_DNA"/>
</dbReference>
<accession>A0AAW9NUH9</accession>
<sequence>MIIHSQCRFALYREEDWPLNALTERIGIVPLDSYRAKVDGVWKKAENIWGIRETIKIETGVTINNPTEAVDRVLVQLLPKLDIIKEFQNRYQLTGGLDIFILFEDEQGAPGIRIDKHILQFIYELDLELDISMTDILGDYEKSLAYSEEQLD</sequence>
<reference evidence="1 2" key="1">
    <citation type="submission" date="2023-03" db="EMBL/GenBank/DDBJ databases">
        <title>Bacillus Genome Sequencing.</title>
        <authorList>
            <person name="Dunlap C."/>
        </authorList>
    </citation>
    <scope>NUCLEOTIDE SEQUENCE [LARGE SCALE GENOMIC DNA]</scope>
    <source>
        <strain evidence="1 2">B-59205</strain>
    </source>
</reference>
<dbReference type="RefSeq" id="WP_326123222.1">
    <property type="nucleotide sequence ID" value="NZ_JARSFG010000013.1"/>
</dbReference>
<dbReference type="AlphaFoldDB" id="A0AAW9NUH9"/>
<evidence type="ECO:0000313" key="1">
    <source>
        <dbReference type="EMBL" id="MEC1178756.1"/>
    </source>
</evidence>
<protein>
    <submittedName>
        <fullName evidence="1">DUF4279 domain-containing protein</fullName>
    </submittedName>
</protein>
<proteinExistence type="predicted"/>
<comment type="caution">
    <text evidence="1">The sequence shown here is derived from an EMBL/GenBank/DDBJ whole genome shotgun (WGS) entry which is preliminary data.</text>
</comment>
<name>A0AAW9NUH9_9BACL</name>
<dbReference type="Proteomes" id="UP001344888">
    <property type="component" value="Unassembled WGS sequence"/>
</dbReference>
<gene>
    <name evidence="1" type="ORF">P9B03_09705</name>
</gene>
<keyword evidence="2" id="KW-1185">Reference proteome</keyword>